<dbReference type="PROSITE" id="PS51257">
    <property type="entry name" value="PROKAR_LIPOPROTEIN"/>
    <property type="match status" value="1"/>
</dbReference>
<dbReference type="InterPro" id="IPR014004">
    <property type="entry name" value="Transpt-assoc_nodulatn_dom_bac"/>
</dbReference>
<dbReference type="OrthoDB" id="7360581at2"/>
<evidence type="ECO:0000256" key="5">
    <source>
        <dbReference type="ARBA" id="ARBA00070588"/>
    </source>
</evidence>
<evidence type="ECO:0000256" key="1">
    <source>
        <dbReference type="ARBA" id="ARBA00004418"/>
    </source>
</evidence>
<dbReference type="SMART" id="SM00749">
    <property type="entry name" value="BON"/>
    <property type="match status" value="1"/>
</dbReference>
<reference evidence="7 8" key="1">
    <citation type="submission" date="2019-03" db="EMBL/GenBank/DDBJ databases">
        <title>The genome sequence of Nitrosococcus wardiae strain D1FHST reveals the archetypal metabolic capacity of ammonia-oxidizing Gammaproteobacteria.</title>
        <authorList>
            <person name="Wang L."/>
            <person name="Lim C.K."/>
            <person name="Hanson T.E."/>
            <person name="Dang H."/>
            <person name="Klotz M.G."/>
        </authorList>
    </citation>
    <scope>NUCLEOTIDE SEQUENCE [LARGE SCALE GENOMIC DNA]</scope>
    <source>
        <strain evidence="7 8">D1FHS</strain>
    </source>
</reference>
<dbReference type="InterPro" id="IPR051686">
    <property type="entry name" value="Lipoprotein_DolP"/>
</dbReference>
<protein>
    <recommendedName>
        <fullName evidence="5">Osmotically-inducible protein Y</fullName>
    </recommendedName>
</protein>
<dbReference type="Pfam" id="PF04972">
    <property type="entry name" value="BON"/>
    <property type="match status" value="1"/>
</dbReference>
<dbReference type="KEGG" id="nwr:E3U44_15195"/>
<proteinExistence type="predicted"/>
<keyword evidence="2" id="KW-0732">Signal</keyword>
<evidence type="ECO:0000313" key="8">
    <source>
        <dbReference type="Proteomes" id="UP000294325"/>
    </source>
</evidence>
<sequence length="103" mass="11295">MENSMRYKGFLLCVFLTVGMLGCAPSPEKSAGTHVDDAWITTKVKSKLLADPEVSGLDIEVETHEGVVQLSGFVDTWEQAREAEDLAQSVKGVREVNNKLSVR</sequence>
<accession>A0A4P7C2G3</accession>
<dbReference type="GO" id="GO:0042597">
    <property type="term" value="C:periplasmic space"/>
    <property type="evidence" value="ECO:0007669"/>
    <property type="project" value="UniProtKB-SubCell"/>
</dbReference>
<keyword evidence="8" id="KW-1185">Reference proteome</keyword>
<dbReference type="Proteomes" id="UP000294325">
    <property type="component" value="Chromosome"/>
</dbReference>
<dbReference type="PROSITE" id="PS50914">
    <property type="entry name" value="BON"/>
    <property type="match status" value="1"/>
</dbReference>
<dbReference type="RefSeq" id="WP_134358961.1">
    <property type="nucleotide sequence ID" value="NZ_CP038033.1"/>
</dbReference>
<evidence type="ECO:0000256" key="2">
    <source>
        <dbReference type="ARBA" id="ARBA00022729"/>
    </source>
</evidence>
<evidence type="ECO:0000259" key="6">
    <source>
        <dbReference type="PROSITE" id="PS50914"/>
    </source>
</evidence>
<evidence type="ECO:0000313" key="7">
    <source>
        <dbReference type="EMBL" id="QBQ55704.1"/>
    </source>
</evidence>
<keyword evidence="3" id="KW-0677">Repeat</keyword>
<dbReference type="AlphaFoldDB" id="A0A4P7C2G3"/>
<name>A0A4P7C2G3_9GAMM</name>
<dbReference type="PANTHER" id="PTHR34606:SF15">
    <property type="entry name" value="BON DOMAIN-CONTAINING PROTEIN"/>
    <property type="match status" value="1"/>
</dbReference>
<dbReference type="EMBL" id="CP038033">
    <property type="protein sequence ID" value="QBQ55704.1"/>
    <property type="molecule type" value="Genomic_DNA"/>
</dbReference>
<dbReference type="FunFam" id="3.30.1340.30:FF:000001">
    <property type="entry name" value="Molecular chaperone OsmY"/>
    <property type="match status" value="1"/>
</dbReference>
<feature type="domain" description="BON" evidence="6">
    <location>
        <begin position="36"/>
        <end position="103"/>
    </location>
</feature>
<evidence type="ECO:0000256" key="3">
    <source>
        <dbReference type="ARBA" id="ARBA00022737"/>
    </source>
</evidence>
<keyword evidence="4" id="KW-0574">Periplasm</keyword>
<organism evidence="7 8">
    <name type="scientific">Nitrosococcus wardiae</name>
    <dbReference type="NCBI Taxonomy" id="1814290"/>
    <lineage>
        <taxon>Bacteria</taxon>
        <taxon>Pseudomonadati</taxon>
        <taxon>Pseudomonadota</taxon>
        <taxon>Gammaproteobacteria</taxon>
        <taxon>Chromatiales</taxon>
        <taxon>Chromatiaceae</taxon>
        <taxon>Nitrosococcus</taxon>
    </lineage>
</organism>
<evidence type="ECO:0000256" key="4">
    <source>
        <dbReference type="ARBA" id="ARBA00022764"/>
    </source>
</evidence>
<dbReference type="Gene3D" id="3.30.1340.30">
    <property type="match status" value="1"/>
</dbReference>
<dbReference type="InterPro" id="IPR007055">
    <property type="entry name" value="BON_dom"/>
</dbReference>
<gene>
    <name evidence="7" type="ORF">E3U44_15195</name>
</gene>
<dbReference type="PANTHER" id="PTHR34606">
    <property type="entry name" value="BON DOMAIN-CONTAINING PROTEIN"/>
    <property type="match status" value="1"/>
</dbReference>
<comment type="subcellular location">
    <subcellularLocation>
        <location evidence="1">Periplasm</location>
    </subcellularLocation>
</comment>